<dbReference type="Proteomes" id="UP001331761">
    <property type="component" value="Unassembled WGS sequence"/>
</dbReference>
<dbReference type="EMBL" id="WIXE01005414">
    <property type="protein sequence ID" value="KAK5982197.1"/>
    <property type="molecule type" value="Genomic_DNA"/>
</dbReference>
<evidence type="ECO:0000313" key="2">
    <source>
        <dbReference type="EMBL" id="KAK5982197.1"/>
    </source>
</evidence>
<sequence>PDAMLPVRPSDGDLISGSSDYMPEYYDEFPEESPCIIVPTPVEEPEVNEEMEEVVNSS</sequence>
<evidence type="ECO:0000313" key="3">
    <source>
        <dbReference type="Proteomes" id="UP001331761"/>
    </source>
</evidence>
<feature type="region of interest" description="Disordered" evidence="1">
    <location>
        <begin position="1"/>
        <end position="22"/>
    </location>
</feature>
<comment type="caution">
    <text evidence="2">The sequence shown here is derived from an EMBL/GenBank/DDBJ whole genome shotgun (WGS) entry which is preliminary data.</text>
</comment>
<evidence type="ECO:0000256" key="1">
    <source>
        <dbReference type="SAM" id="MobiDB-lite"/>
    </source>
</evidence>
<dbReference type="AlphaFoldDB" id="A0AAN8FW34"/>
<proteinExistence type="predicted"/>
<organism evidence="2 3">
    <name type="scientific">Trichostrongylus colubriformis</name>
    <name type="common">Black scour worm</name>
    <dbReference type="NCBI Taxonomy" id="6319"/>
    <lineage>
        <taxon>Eukaryota</taxon>
        <taxon>Metazoa</taxon>
        <taxon>Ecdysozoa</taxon>
        <taxon>Nematoda</taxon>
        <taxon>Chromadorea</taxon>
        <taxon>Rhabditida</taxon>
        <taxon>Rhabditina</taxon>
        <taxon>Rhabditomorpha</taxon>
        <taxon>Strongyloidea</taxon>
        <taxon>Trichostrongylidae</taxon>
        <taxon>Trichostrongylus</taxon>
    </lineage>
</organism>
<name>A0AAN8FW34_TRICO</name>
<accession>A0AAN8FW34</accession>
<gene>
    <name evidence="2" type="ORF">GCK32_007013</name>
</gene>
<keyword evidence="3" id="KW-1185">Reference proteome</keyword>
<reference evidence="2 3" key="1">
    <citation type="submission" date="2019-10" db="EMBL/GenBank/DDBJ databases">
        <title>Assembly and Annotation for the nematode Trichostrongylus colubriformis.</title>
        <authorList>
            <person name="Martin J."/>
        </authorList>
    </citation>
    <scope>NUCLEOTIDE SEQUENCE [LARGE SCALE GENOMIC DNA]</scope>
    <source>
        <strain evidence="2">G859</strain>
        <tissue evidence="2">Whole worm</tissue>
    </source>
</reference>
<protein>
    <submittedName>
        <fullName evidence="2">Uncharacterized protein</fullName>
    </submittedName>
</protein>
<feature type="non-terminal residue" evidence="2">
    <location>
        <position position="1"/>
    </location>
</feature>